<dbReference type="PANTHER" id="PTHR36302">
    <property type="entry name" value="BLR7088 PROTEIN"/>
    <property type="match status" value="1"/>
</dbReference>
<reference evidence="3 4" key="1">
    <citation type="submission" date="2019-01" db="EMBL/GenBank/DDBJ databases">
        <title>Leucobacter muris sp. nov. isolated from the nose of a laboratory mouse.</title>
        <authorList>
            <person name="Benga L."/>
            <person name="Sproeer C."/>
            <person name="Schumann P."/>
            <person name="Verbarg S."/>
            <person name="Bunk B."/>
            <person name="Engelhardt E."/>
            <person name="Benten P.M."/>
            <person name="Sager M."/>
        </authorList>
    </citation>
    <scope>NUCLEOTIDE SEQUENCE [LARGE SCALE GENOMIC DNA]</scope>
    <source>
        <strain evidence="3 4">DSM 101948</strain>
    </source>
</reference>
<evidence type="ECO:0000256" key="1">
    <source>
        <dbReference type="SAM" id="MobiDB-lite"/>
    </source>
</evidence>
<proteinExistence type="predicted"/>
<keyword evidence="4" id="KW-1185">Reference proteome</keyword>
<dbReference type="RefSeq" id="WP_017884765.1">
    <property type="nucleotide sequence ID" value="NZ_CP035037.1"/>
</dbReference>
<sequence>MIRIENRVRLRAARSLAALSAAALLLAGCSGAAANDRTPSEPNEQAPNAVFIDGWAKSGEQGGMTGVFGTLENHGDDDLVITAVESEAAGSAELHEVTTAGVMQQISGDVTVPAGGSFEFVPGGDHIMLMDLAADLLAGDEAPITVSFDDGSSISFSALVKDYSGANESYGDGGHGGSGEHGGSDEHDDHGGH</sequence>
<dbReference type="Proteomes" id="UP000285768">
    <property type="component" value="Chromosome"/>
</dbReference>
<feature type="compositionally biased region" description="Basic and acidic residues" evidence="1">
    <location>
        <begin position="182"/>
        <end position="193"/>
    </location>
</feature>
<feature type="region of interest" description="Disordered" evidence="1">
    <location>
        <begin position="167"/>
        <end position="193"/>
    </location>
</feature>
<keyword evidence="2" id="KW-0732">Signal</keyword>
<feature type="compositionally biased region" description="Gly residues" evidence="1">
    <location>
        <begin position="171"/>
        <end position="181"/>
    </location>
</feature>
<feature type="signal peptide" evidence="2">
    <location>
        <begin position="1"/>
        <end position="34"/>
    </location>
</feature>
<dbReference type="Pfam" id="PF04314">
    <property type="entry name" value="PCuAC"/>
    <property type="match status" value="1"/>
</dbReference>
<dbReference type="EMBL" id="CP035037">
    <property type="protein sequence ID" value="QAB17435.1"/>
    <property type="molecule type" value="Genomic_DNA"/>
</dbReference>
<organism evidence="3 4">
    <name type="scientific">Leucobacter muris</name>
    <dbReference type="NCBI Taxonomy" id="1935379"/>
    <lineage>
        <taxon>Bacteria</taxon>
        <taxon>Bacillati</taxon>
        <taxon>Actinomycetota</taxon>
        <taxon>Actinomycetes</taxon>
        <taxon>Micrococcales</taxon>
        <taxon>Microbacteriaceae</taxon>
        <taxon>Leucobacter</taxon>
    </lineage>
</organism>
<dbReference type="InterPro" id="IPR036182">
    <property type="entry name" value="PCuAC_sf"/>
</dbReference>
<dbReference type="InterPro" id="IPR058248">
    <property type="entry name" value="Lxx211020-like"/>
</dbReference>
<dbReference type="InterPro" id="IPR007410">
    <property type="entry name" value="LpqE-like"/>
</dbReference>
<dbReference type="PANTHER" id="PTHR36302:SF1">
    <property type="entry name" value="COPPER CHAPERONE PCU(A)C"/>
    <property type="match status" value="1"/>
</dbReference>
<evidence type="ECO:0000313" key="4">
    <source>
        <dbReference type="Proteomes" id="UP000285768"/>
    </source>
</evidence>
<protein>
    <submittedName>
        <fullName evidence="3">Copper chaperone PCu(A)C</fullName>
    </submittedName>
</protein>
<dbReference type="PROSITE" id="PS51257">
    <property type="entry name" value="PROKAR_LIPOPROTEIN"/>
    <property type="match status" value="1"/>
</dbReference>
<dbReference type="SUPFAM" id="SSF110087">
    <property type="entry name" value="DR1885-like metal-binding protein"/>
    <property type="match status" value="1"/>
</dbReference>
<gene>
    <name evidence="3" type="ORF">Leucomu_05440</name>
</gene>
<dbReference type="Gene3D" id="2.60.40.1890">
    <property type="entry name" value="PCu(A)C copper chaperone"/>
    <property type="match status" value="1"/>
</dbReference>
<name>A0ABX5QEF3_9MICO</name>
<feature type="chain" id="PRO_5045068496" evidence="2">
    <location>
        <begin position="35"/>
        <end position="193"/>
    </location>
</feature>
<accession>A0ABX5QEF3</accession>
<evidence type="ECO:0000313" key="3">
    <source>
        <dbReference type="EMBL" id="QAB17435.1"/>
    </source>
</evidence>
<evidence type="ECO:0000256" key="2">
    <source>
        <dbReference type="SAM" id="SignalP"/>
    </source>
</evidence>